<proteinExistence type="predicted"/>
<keyword evidence="1" id="KW-1133">Transmembrane helix</keyword>
<dbReference type="PANTHER" id="PTHR11697:SF230">
    <property type="entry name" value="ZINC FINGER, MYM DOMAIN CONTAINING 1"/>
    <property type="match status" value="1"/>
</dbReference>
<accession>A0A9J6B6M1</accession>
<dbReference type="AlphaFoldDB" id="A0A9J6B6M1"/>
<dbReference type="Proteomes" id="UP000824120">
    <property type="component" value="Chromosome 1"/>
</dbReference>
<keyword evidence="1" id="KW-0812">Transmembrane</keyword>
<dbReference type="EMBL" id="JACXVP010000001">
    <property type="protein sequence ID" value="KAG5632071.1"/>
    <property type="molecule type" value="Genomic_DNA"/>
</dbReference>
<feature type="transmembrane region" description="Helical" evidence="1">
    <location>
        <begin position="86"/>
        <end position="108"/>
    </location>
</feature>
<dbReference type="InterPro" id="IPR055298">
    <property type="entry name" value="AtLOH3-like"/>
</dbReference>
<comment type="caution">
    <text evidence="2">The sequence shown here is derived from an EMBL/GenBank/DDBJ whole genome shotgun (WGS) entry which is preliminary data.</text>
</comment>
<protein>
    <recommendedName>
        <fullName evidence="4">HAT C-terminal dimerisation domain-containing protein</fullName>
    </recommendedName>
</protein>
<name>A0A9J6B6M1_SOLCO</name>
<gene>
    <name evidence="2" type="ORF">H5410_003788</name>
</gene>
<keyword evidence="1" id="KW-0472">Membrane</keyword>
<evidence type="ECO:0008006" key="4">
    <source>
        <dbReference type="Google" id="ProtNLM"/>
    </source>
</evidence>
<evidence type="ECO:0000256" key="1">
    <source>
        <dbReference type="SAM" id="Phobius"/>
    </source>
</evidence>
<dbReference type="PANTHER" id="PTHR11697">
    <property type="entry name" value="GENERAL TRANSCRIPTION FACTOR 2-RELATED ZINC FINGER PROTEIN"/>
    <property type="match status" value="1"/>
</dbReference>
<evidence type="ECO:0000313" key="3">
    <source>
        <dbReference type="Proteomes" id="UP000824120"/>
    </source>
</evidence>
<organism evidence="2 3">
    <name type="scientific">Solanum commersonii</name>
    <name type="common">Commerson's wild potato</name>
    <name type="synonym">Commerson's nightshade</name>
    <dbReference type="NCBI Taxonomy" id="4109"/>
    <lineage>
        <taxon>Eukaryota</taxon>
        <taxon>Viridiplantae</taxon>
        <taxon>Streptophyta</taxon>
        <taxon>Embryophyta</taxon>
        <taxon>Tracheophyta</taxon>
        <taxon>Spermatophyta</taxon>
        <taxon>Magnoliopsida</taxon>
        <taxon>eudicotyledons</taxon>
        <taxon>Gunneridae</taxon>
        <taxon>Pentapetalae</taxon>
        <taxon>asterids</taxon>
        <taxon>lamiids</taxon>
        <taxon>Solanales</taxon>
        <taxon>Solanaceae</taxon>
        <taxon>Solanoideae</taxon>
        <taxon>Solaneae</taxon>
        <taxon>Solanum</taxon>
    </lineage>
</organism>
<evidence type="ECO:0000313" key="2">
    <source>
        <dbReference type="EMBL" id="KAG5632071.1"/>
    </source>
</evidence>
<keyword evidence="3" id="KW-1185">Reference proteome</keyword>
<sequence length="121" mass="14153">MDERDKAIKYLNLAEHLRFHSLFCNIFIDNFKNLMIFLMRWIQICSMELLLHCCVPNVVERFSDLNGLYDLSKRLVQTKKHSNYPLVFHLVKLGLLLLVATVSIECAFSAMKLSRMTCVVK</sequence>
<reference evidence="2 3" key="1">
    <citation type="submission" date="2020-09" db="EMBL/GenBank/DDBJ databases">
        <title>De no assembly of potato wild relative species, Solanum commersonii.</title>
        <authorList>
            <person name="Cho K."/>
        </authorList>
    </citation>
    <scope>NUCLEOTIDE SEQUENCE [LARGE SCALE GENOMIC DNA]</scope>
    <source>
        <strain evidence="2">LZ3.2</strain>
        <tissue evidence="2">Leaf</tissue>
    </source>
</reference>